<keyword evidence="2" id="KW-1185">Reference proteome</keyword>
<name>A0A7I7QZQ0_9MYCO</name>
<organism evidence="1 2">
    <name type="scientific">Mycolicibacterium sediminis</name>
    <dbReference type="NCBI Taxonomy" id="1286180"/>
    <lineage>
        <taxon>Bacteria</taxon>
        <taxon>Bacillati</taxon>
        <taxon>Actinomycetota</taxon>
        <taxon>Actinomycetes</taxon>
        <taxon>Mycobacteriales</taxon>
        <taxon>Mycobacteriaceae</taxon>
        <taxon>Mycolicibacterium</taxon>
    </lineage>
</organism>
<dbReference type="PANTHER" id="PTHR13061:SF29">
    <property type="entry name" value="GAMMA CARBONIC ANHYDRASE-LIKE 1, MITOCHONDRIAL-RELATED"/>
    <property type="match status" value="1"/>
</dbReference>
<gene>
    <name evidence="1" type="ORF">MSEDJ_54620</name>
</gene>
<dbReference type="Pfam" id="PF00132">
    <property type="entry name" value="Hexapep"/>
    <property type="match status" value="1"/>
</dbReference>
<dbReference type="EMBL" id="AP022588">
    <property type="protein sequence ID" value="BBY31366.1"/>
    <property type="molecule type" value="Genomic_DNA"/>
</dbReference>
<accession>A0A7I7QZQ0</accession>
<dbReference type="AlphaFoldDB" id="A0A7I7QZQ0"/>
<dbReference type="InterPro" id="IPR001451">
    <property type="entry name" value="Hexapep"/>
</dbReference>
<dbReference type="InterPro" id="IPR011004">
    <property type="entry name" value="Trimer_LpxA-like_sf"/>
</dbReference>
<dbReference type="InterPro" id="IPR050484">
    <property type="entry name" value="Transf_Hexapept/Carb_Anhydrase"/>
</dbReference>
<reference evidence="1 2" key="1">
    <citation type="journal article" date="2019" name="Emerg. Microbes Infect.">
        <title>Comprehensive subspecies identification of 175 nontuberculous mycobacteria species based on 7547 genomic profiles.</title>
        <authorList>
            <person name="Matsumoto Y."/>
            <person name="Kinjo T."/>
            <person name="Motooka D."/>
            <person name="Nabeya D."/>
            <person name="Jung N."/>
            <person name="Uechi K."/>
            <person name="Horii T."/>
            <person name="Iida T."/>
            <person name="Fujita J."/>
            <person name="Nakamura S."/>
        </authorList>
    </citation>
    <scope>NUCLEOTIDE SEQUENCE [LARGE SCALE GENOMIC DNA]</scope>
    <source>
        <strain evidence="1 2">JCM 17899</strain>
    </source>
</reference>
<dbReference type="PANTHER" id="PTHR13061">
    <property type="entry name" value="DYNACTIN SUBUNIT P25"/>
    <property type="match status" value="1"/>
</dbReference>
<dbReference type="Gene3D" id="2.160.10.10">
    <property type="entry name" value="Hexapeptide repeat proteins"/>
    <property type="match status" value="1"/>
</dbReference>
<evidence type="ECO:0000313" key="2">
    <source>
        <dbReference type="Proteomes" id="UP000467193"/>
    </source>
</evidence>
<dbReference type="Proteomes" id="UP000467193">
    <property type="component" value="Chromosome"/>
</dbReference>
<dbReference type="KEGG" id="msei:MSEDJ_54620"/>
<dbReference type="CDD" id="cd04645">
    <property type="entry name" value="LbH_gamma_CA_like"/>
    <property type="match status" value="1"/>
</dbReference>
<dbReference type="InterPro" id="IPR047324">
    <property type="entry name" value="LbH_gamma_CA-like"/>
</dbReference>
<evidence type="ECO:0000313" key="1">
    <source>
        <dbReference type="EMBL" id="BBY31366.1"/>
    </source>
</evidence>
<dbReference type="RefSeq" id="WP_163800869.1">
    <property type="nucleotide sequence ID" value="NZ_AP022588.1"/>
</dbReference>
<sequence length="178" mass="18133">MPEPLIIAVGGHSPQVHDESWIAPNAAVIGRVTLAARASVWFSATLRAEFEPIEIGAGSNVQDSATIHVDPGFPARIGAGVSIGHNAVLHGCTVEDDCLIGMGAVVLNGAVIGAGSLIAAGAVVPQGAVIPPRSLVAGVPGKVRRELGDAEVDHNRLNAAAYQHLIDLHGRPEGSTTS</sequence>
<proteinExistence type="predicted"/>
<dbReference type="SUPFAM" id="SSF51161">
    <property type="entry name" value="Trimeric LpxA-like enzymes"/>
    <property type="match status" value="1"/>
</dbReference>
<protein>
    <submittedName>
        <fullName evidence="1">Gamma carbonic anhydrase family protein</fullName>
    </submittedName>
</protein>